<keyword evidence="2" id="KW-1185">Reference proteome</keyword>
<dbReference type="HOGENOM" id="CLU_003703_6_1_1"/>
<protein>
    <submittedName>
        <fullName evidence="1">Uncharacterized protein</fullName>
    </submittedName>
</protein>
<dbReference type="Proteomes" id="UP000054538">
    <property type="component" value="Unassembled WGS sequence"/>
</dbReference>
<dbReference type="EMBL" id="KN826118">
    <property type="protein sequence ID" value="KIK80038.1"/>
    <property type="molecule type" value="Genomic_DNA"/>
</dbReference>
<reference evidence="2" key="2">
    <citation type="submission" date="2015-01" db="EMBL/GenBank/DDBJ databases">
        <title>Evolutionary Origins and Diversification of the Mycorrhizal Mutualists.</title>
        <authorList>
            <consortium name="DOE Joint Genome Institute"/>
            <consortium name="Mycorrhizal Genomics Consortium"/>
            <person name="Kohler A."/>
            <person name="Kuo A."/>
            <person name="Nagy L.G."/>
            <person name="Floudas D."/>
            <person name="Copeland A."/>
            <person name="Barry K.W."/>
            <person name="Cichocki N."/>
            <person name="Veneault-Fourrey C."/>
            <person name="LaButti K."/>
            <person name="Lindquist E.A."/>
            <person name="Lipzen A."/>
            <person name="Lundell T."/>
            <person name="Morin E."/>
            <person name="Murat C."/>
            <person name="Riley R."/>
            <person name="Ohm R."/>
            <person name="Sun H."/>
            <person name="Tunlid A."/>
            <person name="Henrissat B."/>
            <person name="Grigoriev I.V."/>
            <person name="Hibbett D.S."/>
            <person name="Martin F."/>
        </authorList>
    </citation>
    <scope>NUCLEOTIDE SEQUENCE [LARGE SCALE GENOMIC DNA]</scope>
    <source>
        <strain evidence="2">Ve08.2h10</strain>
    </source>
</reference>
<name>A0A0D0CWW8_9AGAM</name>
<proteinExistence type="predicted"/>
<dbReference type="InParanoid" id="A0A0D0CWW8"/>
<reference evidence="1 2" key="1">
    <citation type="submission" date="2014-04" db="EMBL/GenBank/DDBJ databases">
        <authorList>
            <consortium name="DOE Joint Genome Institute"/>
            <person name="Kuo A."/>
            <person name="Kohler A."/>
            <person name="Jargeat P."/>
            <person name="Nagy L.G."/>
            <person name="Floudas D."/>
            <person name="Copeland A."/>
            <person name="Barry K.W."/>
            <person name="Cichocki N."/>
            <person name="Veneault-Fourrey C."/>
            <person name="LaButti K."/>
            <person name="Lindquist E.A."/>
            <person name="Lipzen A."/>
            <person name="Lundell T."/>
            <person name="Morin E."/>
            <person name="Murat C."/>
            <person name="Sun H."/>
            <person name="Tunlid A."/>
            <person name="Henrissat B."/>
            <person name="Grigoriev I.V."/>
            <person name="Hibbett D.S."/>
            <person name="Martin F."/>
            <person name="Nordberg H.P."/>
            <person name="Cantor M.N."/>
            <person name="Hua S.X."/>
        </authorList>
    </citation>
    <scope>NUCLEOTIDE SEQUENCE [LARGE SCALE GENOMIC DNA]</scope>
    <source>
        <strain evidence="1 2">Ve08.2h10</strain>
    </source>
</reference>
<feature type="non-terminal residue" evidence="1">
    <location>
        <position position="1"/>
    </location>
</feature>
<dbReference type="AlphaFoldDB" id="A0A0D0CWW8"/>
<evidence type="ECO:0000313" key="2">
    <source>
        <dbReference type="Proteomes" id="UP000054538"/>
    </source>
</evidence>
<feature type="non-terminal residue" evidence="1">
    <location>
        <position position="76"/>
    </location>
</feature>
<sequence>HPVYRVHWLWSKALKDQLEEELELIRSEARWTSNFFNFKACFWANMEDSMGHAAAHQGWACYTARQSSIYRRLRDH</sequence>
<organism evidence="1 2">
    <name type="scientific">Paxillus rubicundulus Ve08.2h10</name>
    <dbReference type="NCBI Taxonomy" id="930991"/>
    <lineage>
        <taxon>Eukaryota</taxon>
        <taxon>Fungi</taxon>
        <taxon>Dikarya</taxon>
        <taxon>Basidiomycota</taxon>
        <taxon>Agaricomycotina</taxon>
        <taxon>Agaricomycetes</taxon>
        <taxon>Agaricomycetidae</taxon>
        <taxon>Boletales</taxon>
        <taxon>Paxilineae</taxon>
        <taxon>Paxillaceae</taxon>
        <taxon>Paxillus</taxon>
    </lineage>
</organism>
<dbReference type="OrthoDB" id="3265433at2759"/>
<accession>A0A0D0CWW8</accession>
<gene>
    <name evidence="1" type="ORF">PAXRUDRAFT_69969</name>
</gene>
<evidence type="ECO:0000313" key="1">
    <source>
        <dbReference type="EMBL" id="KIK80038.1"/>
    </source>
</evidence>